<evidence type="ECO:0000256" key="3">
    <source>
        <dbReference type="ARBA" id="ARBA00022840"/>
    </source>
</evidence>
<accession>A0ABW2WLA4</accession>
<gene>
    <name evidence="5" type="ORF">ACFQ2K_05120</name>
</gene>
<protein>
    <submittedName>
        <fullName evidence="5">DUF4162 domain-containing protein</fullName>
    </submittedName>
</protein>
<dbReference type="Pfam" id="PF13732">
    <property type="entry name" value="DrrA1-3_C"/>
    <property type="match status" value="1"/>
</dbReference>
<reference evidence="6" key="1">
    <citation type="journal article" date="2019" name="Int. J. Syst. Evol. Microbiol.">
        <title>The Global Catalogue of Microorganisms (GCM) 10K type strain sequencing project: providing services to taxonomists for standard genome sequencing and annotation.</title>
        <authorList>
            <consortium name="The Broad Institute Genomics Platform"/>
            <consortium name="The Broad Institute Genome Sequencing Center for Infectious Disease"/>
            <person name="Wu L."/>
            <person name="Ma J."/>
        </authorList>
    </citation>
    <scope>NUCLEOTIDE SEQUENCE [LARGE SCALE GENOMIC DNA]</scope>
    <source>
        <strain evidence="6">JCM 12607</strain>
    </source>
</reference>
<keyword evidence="1" id="KW-0813">Transport</keyword>
<dbReference type="InterPro" id="IPR025302">
    <property type="entry name" value="DrrA1/2-like_C"/>
</dbReference>
<name>A0ABW2WLA4_9ACTN</name>
<organism evidence="5 6">
    <name type="scientific">Streptomyces sanglieri</name>
    <dbReference type="NCBI Taxonomy" id="193460"/>
    <lineage>
        <taxon>Bacteria</taxon>
        <taxon>Bacillati</taxon>
        <taxon>Actinomycetota</taxon>
        <taxon>Actinomycetes</taxon>
        <taxon>Kitasatosporales</taxon>
        <taxon>Streptomycetaceae</taxon>
        <taxon>Streptomyces</taxon>
    </lineage>
</organism>
<dbReference type="Proteomes" id="UP001596915">
    <property type="component" value="Unassembled WGS sequence"/>
</dbReference>
<keyword evidence="2" id="KW-0547">Nucleotide-binding</keyword>
<evidence type="ECO:0000313" key="5">
    <source>
        <dbReference type="EMBL" id="MFD0622301.1"/>
    </source>
</evidence>
<comment type="caution">
    <text evidence="5">The sequence shown here is derived from an EMBL/GenBank/DDBJ whole genome shotgun (WGS) entry which is preliminary data.</text>
</comment>
<feature type="domain" description="Daunorubicin resistance ATP-binding protein DrrA1/2-like C-terminal" evidence="4">
    <location>
        <begin position="4"/>
        <end position="81"/>
    </location>
</feature>
<evidence type="ECO:0000313" key="6">
    <source>
        <dbReference type="Proteomes" id="UP001596915"/>
    </source>
</evidence>
<evidence type="ECO:0000256" key="2">
    <source>
        <dbReference type="ARBA" id="ARBA00022741"/>
    </source>
</evidence>
<evidence type="ECO:0000259" key="4">
    <source>
        <dbReference type="Pfam" id="PF13732"/>
    </source>
</evidence>
<dbReference type="EMBL" id="JBHTGL010000005">
    <property type="protein sequence ID" value="MFD0622301.1"/>
    <property type="molecule type" value="Genomic_DNA"/>
</dbReference>
<keyword evidence="3" id="KW-0067">ATP-binding</keyword>
<proteinExistence type="predicted"/>
<sequence>MAGDRITLGTADRADAERAVELASALPTVHEVTADGMEVRIRTPRGDTQLPVLLRNLEAVGVRALTARLTRPTLDDVFLSLTGRTLRESADATAPTTTHDGA</sequence>
<keyword evidence="6" id="KW-1185">Reference proteome</keyword>
<evidence type="ECO:0000256" key="1">
    <source>
        <dbReference type="ARBA" id="ARBA00022448"/>
    </source>
</evidence>